<proteinExistence type="predicted"/>
<dbReference type="PANTHER" id="PTHR46438">
    <property type="entry name" value="ALPHA/BETA-HYDROLASES SUPERFAMILY PROTEIN"/>
    <property type="match status" value="1"/>
</dbReference>
<keyword evidence="2" id="KW-0378">Hydrolase</keyword>
<dbReference type="RefSeq" id="WP_268440624.1">
    <property type="nucleotide sequence ID" value="NZ_CP113836.1"/>
</dbReference>
<feature type="domain" description="AB hydrolase-1" evidence="1">
    <location>
        <begin position="23"/>
        <end position="266"/>
    </location>
</feature>
<gene>
    <name evidence="2" type="ORF">ORV05_18170</name>
</gene>
<dbReference type="EMBL" id="CP113836">
    <property type="protein sequence ID" value="WAL62972.1"/>
    <property type="molecule type" value="Genomic_DNA"/>
</dbReference>
<dbReference type="Pfam" id="PF12697">
    <property type="entry name" value="Abhydrolase_6"/>
    <property type="match status" value="1"/>
</dbReference>
<name>A0ABY7ASQ3_9PSEU</name>
<keyword evidence="3" id="KW-1185">Reference proteome</keyword>
<dbReference type="InterPro" id="IPR029058">
    <property type="entry name" value="AB_hydrolase_fold"/>
</dbReference>
<accession>A0ABY7ASQ3</accession>
<dbReference type="Gene3D" id="3.40.50.1820">
    <property type="entry name" value="alpha/beta hydrolase"/>
    <property type="match status" value="1"/>
</dbReference>
<evidence type="ECO:0000259" key="1">
    <source>
        <dbReference type="Pfam" id="PF12697"/>
    </source>
</evidence>
<dbReference type="GO" id="GO:0016787">
    <property type="term" value="F:hydrolase activity"/>
    <property type="evidence" value="ECO:0007669"/>
    <property type="project" value="UniProtKB-KW"/>
</dbReference>
<organism evidence="2 3">
    <name type="scientific">Amycolatopsis cynarae</name>
    <dbReference type="NCBI Taxonomy" id="2995223"/>
    <lineage>
        <taxon>Bacteria</taxon>
        <taxon>Bacillati</taxon>
        <taxon>Actinomycetota</taxon>
        <taxon>Actinomycetes</taxon>
        <taxon>Pseudonocardiales</taxon>
        <taxon>Pseudonocardiaceae</taxon>
        <taxon>Amycolatopsis</taxon>
    </lineage>
</organism>
<dbReference type="Proteomes" id="UP001163203">
    <property type="component" value="Chromosome"/>
</dbReference>
<dbReference type="InterPro" id="IPR000073">
    <property type="entry name" value="AB_hydrolase_1"/>
</dbReference>
<dbReference type="PRINTS" id="PR00412">
    <property type="entry name" value="EPOXHYDRLASE"/>
</dbReference>
<evidence type="ECO:0000313" key="2">
    <source>
        <dbReference type="EMBL" id="WAL62972.1"/>
    </source>
</evidence>
<protein>
    <submittedName>
        <fullName evidence="2">Alpha/beta hydrolase</fullName>
    </submittedName>
</protein>
<reference evidence="2" key="1">
    <citation type="submission" date="2022-11" db="EMBL/GenBank/DDBJ databases">
        <authorList>
            <person name="Mo P."/>
        </authorList>
    </citation>
    <scope>NUCLEOTIDE SEQUENCE</scope>
    <source>
        <strain evidence="2">HUAS 11-8</strain>
    </source>
</reference>
<dbReference type="SUPFAM" id="SSF53474">
    <property type="entry name" value="alpha/beta-Hydrolases"/>
    <property type="match status" value="1"/>
</dbReference>
<sequence length="281" mass="29570">MTEFLERDGERIAYEVAGEGPLVVLSHGMGDRRQAFRFLAPRLVAAGFRVANADLRGQGESSTGWSSYTRTDVAEDLLALIRRLGGPAAIVGHSFSGGAATIAAAKEPGLVSAVVEIGSFTRAQRLNLGGLLRNGRYRKGLRLVTVGAMGSLGHWVRYLDHAYPGTRPADYAEAIAALRTSLGEPGRMAVLKKMATAKPTDAGAQLANVRCPALIVMGTLDPDWTDPLAEAAGIVAELPAGLGQVCAIEGAGHYPHTQFPDEIAAAVVPFLSEHAMSASDR</sequence>
<dbReference type="InterPro" id="IPR000639">
    <property type="entry name" value="Epox_hydrolase-like"/>
</dbReference>
<evidence type="ECO:0000313" key="3">
    <source>
        <dbReference type="Proteomes" id="UP001163203"/>
    </source>
</evidence>